<evidence type="ECO:0000313" key="4">
    <source>
        <dbReference type="Proteomes" id="UP001209854"/>
    </source>
</evidence>
<dbReference type="Proteomes" id="UP001209854">
    <property type="component" value="Unassembled WGS sequence"/>
</dbReference>
<dbReference type="InterPro" id="IPR012337">
    <property type="entry name" value="RNaseH-like_sf"/>
</dbReference>
<dbReference type="PROSITE" id="PS50994">
    <property type="entry name" value="INTEGRASE"/>
    <property type="match status" value="1"/>
</dbReference>
<organism evidence="3 4">
    <name type="scientific">Endozoicomonas gorgoniicola</name>
    <dbReference type="NCBI Taxonomy" id="1234144"/>
    <lineage>
        <taxon>Bacteria</taxon>
        <taxon>Pseudomonadati</taxon>
        <taxon>Pseudomonadota</taxon>
        <taxon>Gammaproteobacteria</taxon>
        <taxon>Oceanospirillales</taxon>
        <taxon>Endozoicomonadaceae</taxon>
        <taxon>Endozoicomonas</taxon>
    </lineage>
</organism>
<sequence length="431" mass="49557">MVAREGKRKADIEFASVGMSLKLERAMQRVEVDHTKLDVFVVDDENYLPLGRPWLTTSIDALSRSITGFYVGFHPPSFLTLTKLLKSIIIPKNYIKERYPEIRNPWVCSGVPELFVFDNGKEFWSKDLEVVLAELNIQTQYNPVQKPWLKGKIERLYGTINKKLLIDLPGKTFSNIFEKGDYDPEKNAVITFSTFLEILYTWVVDVYQQQPVAKGTIIPDLAWKEGILDFPPRHVDPKRLDIILGRTKYSKLRRGGVQYSNLRYDSNDLAKLRGRIGSVQVMYKIDPDDLGYIHVFNESERRYLKVHAVDFEYADGLSEWQHKVHKKYARKYIRKKYRHDDVVAARDAIKELVKREIERWETHGKAGKNSTSVRAARYAKVADNSTGSLTSVIKGPENNAVSINSGDSSEKKDDWYVPIDRTAWSSSGGEE</sequence>
<accession>A0ABT3N2N9</accession>
<name>A0ABT3N2N9_9GAMM</name>
<dbReference type="InterPro" id="IPR001584">
    <property type="entry name" value="Integrase_cat-core"/>
</dbReference>
<keyword evidence="4" id="KW-1185">Reference proteome</keyword>
<dbReference type="Pfam" id="PF09299">
    <property type="entry name" value="Mu-transpos_C"/>
    <property type="match status" value="1"/>
</dbReference>
<gene>
    <name evidence="3" type="ORF">NX722_25380</name>
</gene>
<reference evidence="3 4" key="1">
    <citation type="submission" date="2022-10" db="EMBL/GenBank/DDBJ databases">
        <title>High-quality genome sequences of two octocoral-associated bacteria, Endozoicomonas euniceicola EF212 and Endozoicomonas gorgoniicola PS125.</title>
        <authorList>
            <person name="Chiou Y.-J."/>
            <person name="Chen Y.-H."/>
        </authorList>
    </citation>
    <scope>NUCLEOTIDE SEQUENCE [LARGE SCALE GENOMIC DNA]</scope>
    <source>
        <strain evidence="3 4">PS125</strain>
    </source>
</reference>
<dbReference type="RefSeq" id="WP_262565635.1">
    <property type="nucleotide sequence ID" value="NZ_JAPFCC010000001.1"/>
</dbReference>
<feature type="region of interest" description="Disordered" evidence="1">
    <location>
        <begin position="394"/>
        <end position="414"/>
    </location>
</feature>
<dbReference type="EMBL" id="JAPFCC010000001">
    <property type="protein sequence ID" value="MCW7555900.1"/>
    <property type="molecule type" value="Genomic_DNA"/>
</dbReference>
<proteinExistence type="predicted"/>
<protein>
    <submittedName>
        <fullName evidence="3">Transposase family protein</fullName>
    </submittedName>
</protein>
<evidence type="ECO:0000259" key="2">
    <source>
        <dbReference type="PROSITE" id="PS50994"/>
    </source>
</evidence>
<comment type="caution">
    <text evidence="3">The sequence shown here is derived from an EMBL/GenBank/DDBJ whole genome shotgun (WGS) entry which is preliminary data.</text>
</comment>
<feature type="domain" description="Integrase catalytic" evidence="2">
    <location>
        <begin position="22"/>
        <end position="227"/>
    </location>
</feature>
<dbReference type="Gene3D" id="3.30.420.10">
    <property type="entry name" value="Ribonuclease H-like superfamily/Ribonuclease H"/>
    <property type="match status" value="1"/>
</dbReference>
<evidence type="ECO:0000256" key="1">
    <source>
        <dbReference type="SAM" id="MobiDB-lite"/>
    </source>
</evidence>
<dbReference type="InterPro" id="IPR015378">
    <property type="entry name" value="Transposase-like_Mu_C"/>
</dbReference>
<dbReference type="SUPFAM" id="SSF53098">
    <property type="entry name" value="Ribonuclease H-like"/>
    <property type="match status" value="1"/>
</dbReference>
<dbReference type="InterPro" id="IPR036397">
    <property type="entry name" value="RNaseH_sf"/>
</dbReference>
<evidence type="ECO:0000313" key="3">
    <source>
        <dbReference type="EMBL" id="MCW7555900.1"/>
    </source>
</evidence>